<protein>
    <submittedName>
        <fullName evidence="2">Uncharacterized protein</fullName>
    </submittedName>
</protein>
<name>A0A0P7VF75_SCLFO</name>
<gene>
    <name evidence="2" type="ORF">Z043_106820</name>
</gene>
<feature type="compositionally biased region" description="Polar residues" evidence="1">
    <location>
        <begin position="32"/>
        <end position="47"/>
    </location>
</feature>
<reference evidence="2 3" key="1">
    <citation type="submission" date="2015-08" db="EMBL/GenBank/DDBJ databases">
        <title>The genome of the Asian arowana (Scleropages formosus).</title>
        <authorList>
            <person name="Tan M.H."/>
            <person name="Gan H.M."/>
            <person name="Croft L.J."/>
            <person name="Austin C.M."/>
        </authorList>
    </citation>
    <scope>NUCLEOTIDE SEQUENCE [LARGE SCALE GENOMIC DNA]</scope>
    <source>
        <strain evidence="2">Aro1</strain>
    </source>
</reference>
<feature type="compositionally biased region" description="Basic and acidic residues" evidence="1">
    <location>
        <begin position="1"/>
        <end position="20"/>
    </location>
</feature>
<organism evidence="2 3">
    <name type="scientific">Scleropages formosus</name>
    <name type="common">Asian bonytongue</name>
    <name type="synonym">Osteoglossum formosum</name>
    <dbReference type="NCBI Taxonomy" id="113540"/>
    <lineage>
        <taxon>Eukaryota</taxon>
        <taxon>Metazoa</taxon>
        <taxon>Chordata</taxon>
        <taxon>Craniata</taxon>
        <taxon>Vertebrata</taxon>
        <taxon>Euteleostomi</taxon>
        <taxon>Actinopterygii</taxon>
        <taxon>Neopterygii</taxon>
        <taxon>Teleostei</taxon>
        <taxon>Osteoglossocephala</taxon>
        <taxon>Osteoglossomorpha</taxon>
        <taxon>Osteoglossiformes</taxon>
        <taxon>Osteoglossidae</taxon>
        <taxon>Scleropages</taxon>
    </lineage>
</organism>
<evidence type="ECO:0000313" key="3">
    <source>
        <dbReference type="Proteomes" id="UP000034805"/>
    </source>
</evidence>
<dbReference type="AlphaFoldDB" id="A0A0P7VF75"/>
<sequence>MFLERCEDFDRTSLESRSAREVGGLNPLSFDPATNNEPLQFNSTNGPLVSECTLENGAENSKKRKRPSLP</sequence>
<proteinExistence type="predicted"/>
<evidence type="ECO:0000313" key="2">
    <source>
        <dbReference type="EMBL" id="KPP74053.1"/>
    </source>
</evidence>
<dbReference type="Proteomes" id="UP000034805">
    <property type="component" value="Unassembled WGS sequence"/>
</dbReference>
<comment type="caution">
    <text evidence="2">The sequence shown here is derived from an EMBL/GenBank/DDBJ whole genome shotgun (WGS) entry which is preliminary data.</text>
</comment>
<dbReference type="EMBL" id="JARO02001921">
    <property type="protein sequence ID" value="KPP74053.1"/>
    <property type="molecule type" value="Genomic_DNA"/>
</dbReference>
<feature type="region of interest" description="Disordered" evidence="1">
    <location>
        <begin position="1"/>
        <end position="70"/>
    </location>
</feature>
<feature type="non-terminal residue" evidence="2">
    <location>
        <position position="70"/>
    </location>
</feature>
<accession>A0A0P7VF75</accession>
<evidence type="ECO:0000256" key="1">
    <source>
        <dbReference type="SAM" id="MobiDB-lite"/>
    </source>
</evidence>